<evidence type="ECO:0000256" key="2">
    <source>
        <dbReference type="ARBA" id="ARBA00023082"/>
    </source>
</evidence>
<evidence type="ECO:0000259" key="5">
    <source>
        <dbReference type="Pfam" id="PF04542"/>
    </source>
</evidence>
<evidence type="ECO:0000256" key="4">
    <source>
        <dbReference type="ARBA" id="ARBA00023163"/>
    </source>
</evidence>
<dbReference type="PANTHER" id="PTHR43133:SF8">
    <property type="entry name" value="RNA POLYMERASE SIGMA FACTOR HI_1459-RELATED"/>
    <property type="match status" value="1"/>
</dbReference>
<dbReference type="PANTHER" id="PTHR43133">
    <property type="entry name" value="RNA POLYMERASE ECF-TYPE SIGMA FACTO"/>
    <property type="match status" value="1"/>
</dbReference>
<dbReference type="InterPro" id="IPR013325">
    <property type="entry name" value="RNA_pol_sigma_r2"/>
</dbReference>
<keyword evidence="2" id="KW-0731">Sigma factor</keyword>
<dbReference type="KEGG" id="abas:ACPOL_3245"/>
<reference evidence="6 7" key="1">
    <citation type="journal article" date="2018" name="Front. Microbiol.">
        <title>Hydrolytic Capabilities as a Key to Environmental Success: Chitinolytic and Cellulolytic Acidobacteria From Acidic Sub-arctic Soils and Boreal Peatlands.</title>
        <authorList>
            <person name="Belova S.E."/>
            <person name="Ravin N.V."/>
            <person name="Pankratov T.A."/>
            <person name="Rakitin A.L."/>
            <person name="Ivanova A.A."/>
            <person name="Beletsky A.V."/>
            <person name="Mardanov A.V."/>
            <person name="Sinninghe Damste J.S."/>
            <person name="Dedysh S.N."/>
        </authorList>
    </citation>
    <scope>NUCLEOTIDE SEQUENCE [LARGE SCALE GENOMIC DNA]</scope>
    <source>
        <strain evidence="6 7">SBC82</strain>
    </source>
</reference>
<organism evidence="6 7">
    <name type="scientific">Acidisarcina polymorpha</name>
    <dbReference type="NCBI Taxonomy" id="2211140"/>
    <lineage>
        <taxon>Bacteria</taxon>
        <taxon>Pseudomonadati</taxon>
        <taxon>Acidobacteriota</taxon>
        <taxon>Terriglobia</taxon>
        <taxon>Terriglobales</taxon>
        <taxon>Acidobacteriaceae</taxon>
        <taxon>Acidisarcina</taxon>
    </lineage>
</organism>
<dbReference type="RefSeq" id="WP_161557368.1">
    <property type="nucleotide sequence ID" value="NZ_CP030840.1"/>
</dbReference>
<dbReference type="Gene3D" id="1.10.1740.10">
    <property type="match status" value="1"/>
</dbReference>
<dbReference type="GO" id="GO:0003677">
    <property type="term" value="F:DNA binding"/>
    <property type="evidence" value="ECO:0007669"/>
    <property type="project" value="UniProtKB-KW"/>
</dbReference>
<evidence type="ECO:0000256" key="1">
    <source>
        <dbReference type="ARBA" id="ARBA00023015"/>
    </source>
</evidence>
<protein>
    <submittedName>
        <fullName evidence="6">RNA polymerase sigma-70 factor, ECF subfamily</fullName>
    </submittedName>
</protein>
<gene>
    <name evidence="6" type="ORF">ACPOL_3245</name>
</gene>
<evidence type="ECO:0000313" key="6">
    <source>
        <dbReference type="EMBL" id="AXC12540.1"/>
    </source>
</evidence>
<name>A0A2Z5G0L5_9BACT</name>
<dbReference type="GO" id="GO:0006352">
    <property type="term" value="P:DNA-templated transcription initiation"/>
    <property type="evidence" value="ECO:0007669"/>
    <property type="project" value="InterPro"/>
</dbReference>
<dbReference type="InterPro" id="IPR039425">
    <property type="entry name" value="RNA_pol_sigma-70-like"/>
</dbReference>
<dbReference type="SUPFAM" id="SSF88946">
    <property type="entry name" value="Sigma2 domain of RNA polymerase sigma factors"/>
    <property type="match status" value="1"/>
</dbReference>
<dbReference type="InterPro" id="IPR007627">
    <property type="entry name" value="RNA_pol_sigma70_r2"/>
</dbReference>
<dbReference type="EMBL" id="CP030840">
    <property type="protein sequence ID" value="AXC12540.1"/>
    <property type="molecule type" value="Genomic_DNA"/>
</dbReference>
<accession>A0A2Z5G0L5</accession>
<dbReference type="Pfam" id="PF04542">
    <property type="entry name" value="Sigma70_r2"/>
    <property type="match status" value="1"/>
</dbReference>
<dbReference type="Proteomes" id="UP000253606">
    <property type="component" value="Chromosome"/>
</dbReference>
<dbReference type="GO" id="GO:0016987">
    <property type="term" value="F:sigma factor activity"/>
    <property type="evidence" value="ECO:0007669"/>
    <property type="project" value="UniProtKB-KW"/>
</dbReference>
<evidence type="ECO:0000256" key="3">
    <source>
        <dbReference type="ARBA" id="ARBA00023125"/>
    </source>
</evidence>
<dbReference type="AlphaFoldDB" id="A0A2Z5G0L5"/>
<keyword evidence="7" id="KW-1185">Reference proteome</keyword>
<sequence>MSAFANSTSSGVIGLHLSSLNEEVSERHTEGPEQRIVQLYDALRPPLYRYLINGGLSPQDAEEVVQEAFLRLYRHMRSGGGEENLRAWVYQVAHNLSCNFHKGRRRLVETTPEIWKQLSESAFDRAPGPEEQLLEKGTLSPHSRWARKAYPVAKGLPQPSPGGIPLSRDRRNPEHWHIHRFWLAQKRHNQTLKGECMKKRHSNPGSAAVGLFIGDHLTEEALLRSLDGELSAREADDVDGHIHSCWSCRSRRQAMGDGIAELFEYQNAVTAPYLPPPVDQRTVFIARLDALADEMGRPSRFREWLSGARRLLSPGEMSQVGWIVGMFALFALLPVAYFLHSPEVVSVNDLLLRAKASEMSSFQSASEPVVVQKLRISAGKKSLTRTMYRDVKRHRTAGRTNSGAGGEALVKAAYSKYSLDWDSSLDAEAYTRLRASLPVQSDRVARLGNDQLTLETTYASGGIAETDLTLRTADYHAVKEKVRLQDNSEIEIAELSYDVVPFGSVPTDVFGRPSLPAAILPSVVAAPRPIPPDRAVLAAAEVQVEVALHGLGADLGEQIKIGDHTGHELLIEGVVEDDARKQQLIAALQEIPHTRLRLVTIDEAAQRSSPSPAKTDSSPPLSIQQMVVTAPLLDAQLNAHFPDKDQRIAYVNQTLSMAQLASARAWALDRLAARHPLPEVAVLNEDARRQLQVLLADHVSALREDISSLQNQLGAILSRSSNTPAANTSVQAPLTPGAAGALDSSDDWRERIRRIRSSTEAIHEAVVALLSSSQPSEQKDGAAIEVNLRTSLTQLQTELQTLDQRVHETNLK</sequence>
<feature type="domain" description="RNA polymerase sigma-70 region 2" evidence="5">
    <location>
        <begin position="39"/>
        <end position="106"/>
    </location>
</feature>
<keyword evidence="4" id="KW-0804">Transcription</keyword>
<proteinExistence type="predicted"/>
<evidence type="ECO:0000313" key="7">
    <source>
        <dbReference type="Proteomes" id="UP000253606"/>
    </source>
</evidence>
<keyword evidence="3" id="KW-0238">DNA-binding</keyword>
<keyword evidence="1" id="KW-0805">Transcription regulation</keyword>